<protein>
    <submittedName>
        <fullName evidence="3">DUF1801 domain-containing protein</fullName>
    </submittedName>
</protein>
<feature type="region of interest" description="Disordered" evidence="1">
    <location>
        <begin position="1"/>
        <end position="41"/>
    </location>
</feature>
<dbReference type="Gene3D" id="3.90.1150.200">
    <property type="match status" value="1"/>
</dbReference>
<evidence type="ECO:0000259" key="2">
    <source>
        <dbReference type="Pfam" id="PF08818"/>
    </source>
</evidence>
<dbReference type="InterPro" id="IPR014922">
    <property type="entry name" value="YdhG-like"/>
</dbReference>
<keyword evidence="4" id="KW-1185">Reference proteome</keyword>
<dbReference type="AlphaFoldDB" id="A0A6P1BCW2"/>
<dbReference type="RefSeq" id="WP_163152740.1">
    <property type="nucleotide sequence ID" value="NZ_VKHP01000024.1"/>
</dbReference>
<dbReference type="Pfam" id="PF08818">
    <property type="entry name" value="DUF1801"/>
    <property type="match status" value="1"/>
</dbReference>
<accession>A0A6P1BCW2</accession>
<proteinExistence type="predicted"/>
<name>A0A6P1BCW2_9BRAD</name>
<feature type="compositionally biased region" description="Low complexity" evidence="1">
    <location>
        <begin position="1"/>
        <end position="11"/>
    </location>
</feature>
<dbReference type="EMBL" id="VKHP01000024">
    <property type="protein sequence ID" value="NEU95984.1"/>
    <property type="molecule type" value="Genomic_DNA"/>
</dbReference>
<reference evidence="3 4" key="1">
    <citation type="journal article" date="2020" name="Arch. Microbiol.">
        <title>Bradyrhizobium uaiense sp. nov., a new highly efficient cowpea symbiont.</title>
        <authorList>
            <person name="Cabral Michel D."/>
            <person name="Azarias Guimaraes A."/>
            <person name="Martins da Costa E."/>
            <person name="Soares de Carvalho T."/>
            <person name="Balsanelli E."/>
            <person name="Willems A."/>
            <person name="Maltempi de Souza E."/>
            <person name="de Souza Moreira F.M."/>
        </authorList>
    </citation>
    <scope>NUCLEOTIDE SEQUENCE [LARGE SCALE GENOMIC DNA]</scope>
    <source>
        <strain evidence="3 4">UFLA 03-164</strain>
    </source>
</reference>
<dbReference type="Proteomes" id="UP000468531">
    <property type="component" value="Unassembled WGS sequence"/>
</dbReference>
<gene>
    <name evidence="3" type="ORF">FNJ47_09115</name>
</gene>
<evidence type="ECO:0000313" key="4">
    <source>
        <dbReference type="Proteomes" id="UP000468531"/>
    </source>
</evidence>
<organism evidence="3 4">
    <name type="scientific">Bradyrhizobium uaiense</name>
    <dbReference type="NCBI Taxonomy" id="2594946"/>
    <lineage>
        <taxon>Bacteria</taxon>
        <taxon>Pseudomonadati</taxon>
        <taxon>Pseudomonadota</taxon>
        <taxon>Alphaproteobacteria</taxon>
        <taxon>Hyphomicrobiales</taxon>
        <taxon>Nitrobacteraceae</taxon>
        <taxon>Bradyrhizobium</taxon>
    </lineage>
</organism>
<feature type="domain" description="YdhG-like" evidence="2">
    <location>
        <begin position="62"/>
        <end position="155"/>
    </location>
</feature>
<comment type="caution">
    <text evidence="3">The sequence shown here is derived from an EMBL/GenBank/DDBJ whole genome shotgun (WGS) entry which is preliminary data.</text>
</comment>
<evidence type="ECO:0000256" key="1">
    <source>
        <dbReference type="SAM" id="MobiDB-lite"/>
    </source>
</evidence>
<feature type="compositionally biased region" description="Basic residues" evidence="1">
    <location>
        <begin position="12"/>
        <end position="21"/>
    </location>
</feature>
<evidence type="ECO:0000313" key="3">
    <source>
        <dbReference type="EMBL" id="NEU95984.1"/>
    </source>
</evidence>
<dbReference type="SUPFAM" id="SSF159888">
    <property type="entry name" value="YdhG-like"/>
    <property type="match status" value="1"/>
</dbReference>
<sequence length="163" mass="17982">MAGKTPKTSAKSAKKGTKKGVKSAAKRDTAKPRLLSGGNPQIAKGYGDAPVQAYIAAMPGWKRDIGRKLDALIVRTIPRVHKAVKWNSPLYGMEGQGWFLGIHVFARYVKVAFFRGASLHPVPPGESKQQHTRYLDIHENDELDEAQFAAWVKRASEMPGEQM</sequence>